<gene>
    <name evidence="3" type="ORF">ACFPZ3_62195</name>
</gene>
<organism evidence="3 4">
    <name type="scientific">Nonomuraea insulae</name>
    <dbReference type="NCBI Taxonomy" id="1616787"/>
    <lineage>
        <taxon>Bacteria</taxon>
        <taxon>Bacillati</taxon>
        <taxon>Actinomycetota</taxon>
        <taxon>Actinomycetes</taxon>
        <taxon>Streptosporangiales</taxon>
        <taxon>Streptosporangiaceae</taxon>
        <taxon>Nonomuraea</taxon>
    </lineage>
</organism>
<protein>
    <submittedName>
        <fullName evidence="3">Amidase</fullName>
    </submittedName>
</protein>
<keyword evidence="4" id="KW-1185">Reference proteome</keyword>
<reference evidence="4" key="1">
    <citation type="journal article" date="2019" name="Int. J. Syst. Evol. Microbiol.">
        <title>The Global Catalogue of Microorganisms (GCM) 10K type strain sequencing project: providing services to taxonomists for standard genome sequencing and annotation.</title>
        <authorList>
            <consortium name="The Broad Institute Genomics Platform"/>
            <consortium name="The Broad Institute Genome Sequencing Center for Infectious Disease"/>
            <person name="Wu L."/>
            <person name="Ma J."/>
        </authorList>
    </citation>
    <scope>NUCLEOTIDE SEQUENCE [LARGE SCALE GENOMIC DNA]</scope>
    <source>
        <strain evidence="4">CCUG 53903</strain>
    </source>
</reference>
<dbReference type="Pfam" id="PF01425">
    <property type="entry name" value="Amidase"/>
    <property type="match status" value="1"/>
</dbReference>
<accession>A0ABW1D8N1</accession>
<dbReference type="Proteomes" id="UP001596058">
    <property type="component" value="Unassembled WGS sequence"/>
</dbReference>
<evidence type="ECO:0000256" key="1">
    <source>
        <dbReference type="ARBA" id="ARBA00009199"/>
    </source>
</evidence>
<evidence type="ECO:0000313" key="3">
    <source>
        <dbReference type="EMBL" id="MFC5834429.1"/>
    </source>
</evidence>
<dbReference type="PANTHER" id="PTHR11895">
    <property type="entry name" value="TRANSAMIDASE"/>
    <property type="match status" value="1"/>
</dbReference>
<comment type="caution">
    <text evidence="3">The sequence shown here is derived from an EMBL/GenBank/DDBJ whole genome shotgun (WGS) entry which is preliminary data.</text>
</comment>
<dbReference type="InterPro" id="IPR000120">
    <property type="entry name" value="Amidase"/>
</dbReference>
<evidence type="ECO:0000313" key="4">
    <source>
        <dbReference type="Proteomes" id="UP001596058"/>
    </source>
</evidence>
<evidence type="ECO:0000259" key="2">
    <source>
        <dbReference type="Pfam" id="PF01425"/>
    </source>
</evidence>
<dbReference type="SUPFAM" id="SSF75304">
    <property type="entry name" value="Amidase signature (AS) enzymes"/>
    <property type="match status" value="1"/>
</dbReference>
<dbReference type="RefSeq" id="WP_379523842.1">
    <property type="nucleotide sequence ID" value="NZ_JBHSPA010000112.1"/>
</dbReference>
<dbReference type="Gene3D" id="3.90.1300.10">
    <property type="entry name" value="Amidase signature (AS) domain"/>
    <property type="match status" value="1"/>
</dbReference>
<dbReference type="InterPro" id="IPR036928">
    <property type="entry name" value="AS_sf"/>
</dbReference>
<dbReference type="InterPro" id="IPR023631">
    <property type="entry name" value="Amidase_dom"/>
</dbReference>
<sequence>MRGPGLTLRAAAGALARGELRAEELMASVLGRARETEPVHHAYVHLDEENAMAAARAADRAARRGPLHGIPIGVKDLIATAGQPTEAGSPAFAGHRPAADAWVVGRLRAAGAIVVGKHHTHEFGFGLDEPPTRNAVDPDRYPGGSTAGGGVSVALGSSLAAIGTDGGGSIRKPAALNGVAGFKPTHGLVSTAGVLPGVTDLDHIGWITPTAGDAALLLEVLTGRTATPPRGLRLGCPAGFLDGLDPEVEQCFRAAVDVVEIDIPRMAAAAEIHGVIAAAQSVTVHAATPLDLVHPGVRAFLESARSSRTETGLAAALRDRDRLRGAVERAFCDHEVDFLCSPTVALPAVPMAEMDPERMLSAYCRLTLPYNLTGHPALSVPCGTTAAGLPVGLQLAGRLGQDAAVLRGGEMLENTLAGRD</sequence>
<dbReference type="EMBL" id="JBHSPA010000112">
    <property type="protein sequence ID" value="MFC5834429.1"/>
    <property type="molecule type" value="Genomic_DNA"/>
</dbReference>
<proteinExistence type="inferred from homology"/>
<dbReference type="PANTHER" id="PTHR11895:SF7">
    <property type="entry name" value="GLUTAMYL-TRNA(GLN) AMIDOTRANSFERASE SUBUNIT A, MITOCHONDRIAL"/>
    <property type="match status" value="1"/>
</dbReference>
<feature type="domain" description="Amidase" evidence="2">
    <location>
        <begin position="24"/>
        <end position="406"/>
    </location>
</feature>
<comment type="similarity">
    <text evidence="1">Belongs to the amidase family.</text>
</comment>
<name>A0ABW1D8N1_9ACTN</name>